<evidence type="ECO:0000313" key="3">
    <source>
        <dbReference type="Proteomes" id="UP000031036"/>
    </source>
</evidence>
<feature type="region of interest" description="Disordered" evidence="1">
    <location>
        <begin position="182"/>
        <end position="203"/>
    </location>
</feature>
<dbReference type="OrthoDB" id="5808079at2759"/>
<keyword evidence="3" id="KW-1185">Reference proteome</keyword>
<gene>
    <name evidence="2" type="ORF">Tcan_11678</name>
</gene>
<organism evidence="2 3">
    <name type="scientific">Toxocara canis</name>
    <name type="common">Canine roundworm</name>
    <dbReference type="NCBI Taxonomy" id="6265"/>
    <lineage>
        <taxon>Eukaryota</taxon>
        <taxon>Metazoa</taxon>
        <taxon>Ecdysozoa</taxon>
        <taxon>Nematoda</taxon>
        <taxon>Chromadorea</taxon>
        <taxon>Rhabditida</taxon>
        <taxon>Spirurina</taxon>
        <taxon>Ascaridomorpha</taxon>
        <taxon>Ascaridoidea</taxon>
        <taxon>Toxocaridae</taxon>
        <taxon>Toxocara</taxon>
    </lineage>
</organism>
<dbReference type="EMBL" id="JPKZ01001408">
    <property type="protein sequence ID" value="KHN82124.1"/>
    <property type="molecule type" value="Genomic_DNA"/>
</dbReference>
<protein>
    <submittedName>
        <fullName evidence="2">Uncharacterized protein</fullName>
    </submittedName>
</protein>
<feature type="region of interest" description="Disordered" evidence="1">
    <location>
        <begin position="15"/>
        <end position="64"/>
    </location>
</feature>
<evidence type="ECO:0000256" key="1">
    <source>
        <dbReference type="SAM" id="MobiDB-lite"/>
    </source>
</evidence>
<feature type="compositionally biased region" description="Basic and acidic residues" evidence="1">
    <location>
        <begin position="43"/>
        <end position="55"/>
    </location>
</feature>
<proteinExistence type="predicted"/>
<accession>A0A0B2VL50</accession>
<name>A0A0B2VL50_TOXCA</name>
<dbReference type="AlphaFoldDB" id="A0A0B2VL50"/>
<dbReference type="Proteomes" id="UP000031036">
    <property type="component" value="Unassembled WGS sequence"/>
</dbReference>
<reference evidence="2 3" key="1">
    <citation type="submission" date="2014-11" db="EMBL/GenBank/DDBJ databases">
        <title>Genetic blueprint of the zoonotic pathogen Toxocara canis.</title>
        <authorList>
            <person name="Zhu X.-Q."/>
            <person name="Korhonen P.K."/>
            <person name="Cai H."/>
            <person name="Young N.D."/>
            <person name="Nejsum P."/>
            <person name="von Samson-Himmelstjerna G."/>
            <person name="Boag P.R."/>
            <person name="Tan P."/>
            <person name="Li Q."/>
            <person name="Min J."/>
            <person name="Yang Y."/>
            <person name="Wang X."/>
            <person name="Fang X."/>
            <person name="Hall R.S."/>
            <person name="Hofmann A."/>
            <person name="Sternberg P.W."/>
            <person name="Jex A.R."/>
            <person name="Gasser R.B."/>
        </authorList>
    </citation>
    <scope>NUCLEOTIDE SEQUENCE [LARGE SCALE GENOMIC DNA]</scope>
    <source>
        <strain evidence="2">PN_DK_2014</strain>
    </source>
</reference>
<sequence>MGKTLGSLLAASAASAKANAIVEPSEPSKTDENSSETNSKKGYRLDHENAADRLRNTTTKTSTRTPLSNIELEAGCVDMELVRKVFRKWYQNMVASLDEQLKLATIPARLNIQDILDHFDPSNSSLFAINSTAFEVEDYSEEDAKIADTIADPLELPFERNDHAQNSIDENSVPVIEVWKDSDGGTGSTNATEHNSKENTETNWENDEYRKQIKLYRERKNRNHLFATMEERNLTPCDLYLRCRHQVIRGLDTCGVLSGRGEQQTPFALSTESLLEIGDHCEGEGYDTFNRLYELVILRNKHLRKCLNQSALVNETKCASDHNVHSRKIADRLSMGNYTNANECYSDVNSLQFICAQLRPCCPYFFRCREQTSNAEIEGEILSLTSKLAADNHRCLHRVQHVRSDATTTGNRMKHPISQRISHWAHPTRKMTILPSDDVRNAIVRHSFPPDSKKS</sequence>
<evidence type="ECO:0000313" key="2">
    <source>
        <dbReference type="EMBL" id="KHN82124.1"/>
    </source>
</evidence>
<dbReference type="STRING" id="6265.A0A0B2VL50"/>
<comment type="caution">
    <text evidence="2">The sequence shown here is derived from an EMBL/GenBank/DDBJ whole genome shotgun (WGS) entry which is preliminary data.</text>
</comment>